<feature type="compositionally biased region" description="Basic and acidic residues" evidence="2">
    <location>
        <begin position="677"/>
        <end position="702"/>
    </location>
</feature>
<accession>A0A8H4ELF6</accession>
<sequence>MLKSAPITIENFDSKKDNNIASTGMATIDGGYAVIYAVAANDTTTNNSFTIRGRVYANLIPYNNANESRTILLYTLRDNVNFSGIYCDLVAIGVGQVCTITTNFKHINSNGTENNFTTQYIRINFLSSGSLLTIDEPSNLPNITAPPKGWQVHSMSFGGYILHANDNANFRSYYVYAYDQYNIQTPLFSTVSSNQAVPINNFITNTYGAYTITKHNNALLLPTLNTNAQKTSWSLSMILLPKVLESRDHGFRNLEINQIFPSINGSVDLSYKTINITFYNPVILSNDPRPGYVTIYKNSDRINFRQKIPPTSEFCQISPDGKTININILTSTFNEYNETYYVRMDNNFVKSSLYREPLNGIDDGIWNLISDNKNNLIASYNSSGGAIIGLASITNDAKSKFLSFSKSKRSNFFDQLLNEIAEKTPVRRERLSTDEKFQYINHGERIIFSIKIELPIDLNENTADSVLSDLNNLIIRKQITRFSIGNTNDLDNNFGFVILNDFWTTNLTLITVSIIILVMIMYLYIFTYKPLCHLDPKVIEVVHEYTSYAIIAINFFFLTYFVFINTQDKPELFLPSVIIWGIQVGINLIMVIAIFFYLARPTQDELNKTHDNFGAETKGKFDKLKEQFEKLKEQFEKFKKFFDSPTEEEEEAINYSETKDETGDISIKNLLTIEIPGKNDSDPNEKDSDKPSNEDMNEKAKEVDVKVKEVDEINEKALEIIEQIFEMIPKTSSSIIKDIFEGDNLYNGSEISSDVQSKINEKMFEILRKISIKISQKSSDVCYVDNILSANISTKIKVVSKPEQTQLTTKINLLKEIKSPDIKRIIFAEIHIETAMILLRKLFDVLLEKFGVELQNKISNAILDNIPAYIEMKKEEIRKQKLEKFAEDVTKVPNQISEAEKKMKENSSKISEGTKKVLPKNSDEVDKIISGVVNETGKVNKFVNDLKISNKKEKTDDESNGKADDDSNKKEKADNETSKIVKKAEEMSIEISKKIKDEISKNIQEKIEEIFYNILNEVYYNINMDDKPVTSNEGQTSSKKIQDDDKTDVPGQETSNKGQSFSENMQNDQSYDIKINDEPVTSNEEQASSKNIQDDDKTVKQFSENIQNDQSIITYKIDEIRKIFSKIKKEKIDIISKDENVLAKSLKDNLTESLKEILTKEESKDLDVEHIIFIICAILDSESLLFIDNISRDYTKKLKSHVKESEHIPDHIKDNIKDYVKKFIVIRVLIEVIFKNLPLLIIMAIYTSEIVPSKDDQT</sequence>
<evidence type="ECO:0000256" key="1">
    <source>
        <dbReference type="SAM" id="Coils"/>
    </source>
</evidence>
<dbReference type="AlphaFoldDB" id="A0A8H4ELF6"/>
<evidence type="ECO:0000256" key="3">
    <source>
        <dbReference type="SAM" id="Phobius"/>
    </source>
</evidence>
<evidence type="ECO:0000256" key="2">
    <source>
        <dbReference type="SAM" id="MobiDB-lite"/>
    </source>
</evidence>
<evidence type="ECO:0000313" key="5">
    <source>
        <dbReference type="Proteomes" id="UP000439903"/>
    </source>
</evidence>
<proteinExistence type="predicted"/>
<comment type="caution">
    <text evidence="4">The sequence shown here is derived from an EMBL/GenBank/DDBJ whole genome shotgun (WGS) entry which is preliminary data.</text>
</comment>
<keyword evidence="5" id="KW-1185">Reference proteome</keyword>
<feature type="transmembrane region" description="Helical" evidence="3">
    <location>
        <begin position="502"/>
        <end position="525"/>
    </location>
</feature>
<feature type="region of interest" description="Disordered" evidence="2">
    <location>
        <begin position="952"/>
        <end position="979"/>
    </location>
</feature>
<gene>
    <name evidence="4" type="ORF">F8M41_018264</name>
</gene>
<feature type="transmembrane region" description="Helical" evidence="3">
    <location>
        <begin position="1224"/>
        <end position="1246"/>
    </location>
</feature>
<keyword evidence="3" id="KW-0472">Membrane</keyword>
<dbReference type="Proteomes" id="UP000439903">
    <property type="component" value="Unassembled WGS sequence"/>
</dbReference>
<protein>
    <submittedName>
        <fullName evidence="4">Uncharacterized protein</fullName>
    </submittedName>
</protein>
<evidence type="ECO:0000313" key="4">
    <source>
        <dbReference type="EMBL" id="KAF0511346.1"/>
    </source>
</evidence>
<reference evidence="4 5" key="1">
    <citation type="journal article" date="2019" name="Environ. Microbiol.">
        <title>At the nexus of three kingdoms: the genome of the mycorrhizal fungus Gigaspora margarita provides insights into plant, endobacterial and fungal interactions.</title>
        <authorList>
            <person name="Venice F."/>
            <person name="Ghignone S."/>
            <person name="Salvioli di Fossalunga A."/>
            <person name="Amselem J."/>
            <person name="Novero M."/>
            <person name="Xianan X."/>
            <person name="Sedzielewska Toro K."/>
            <person name="Morin E."/>
            <person name="Lipzen A."/>
            <person name="Grigoriev I.V."/>
            <person name="Henrissat B."/>
            <person name="Martin F.M."/>
            <person name="Bonfante P."/>
        </authorList>
    </citation>
    <scope>NUCLEOTIDE SEQUENCE [LARGE SCALE GENOMIC DNA]</scope>
    <source>
        <strain evidence="4 5">BEG34</strain>
    </source>
</reference>
<feature type="compositionally biased region" description="Polar residues" evidence="2">
    <location>
        <begin position="1029"/>
        <end position="1039"/>
    </location>
</feature>
<organism evidence="4 5">
    <name type="scientific">Gigaspora margarita</name>
    <dbReference type="NCBI Taxonomy" id="4874"/>
    <lineage>
        <taxon>Eukaryota</taxon>
        <taxon>Fungi</taxon>
        <taxon>Fungi incertae sedis</taxon>
        <taxon>Mucoromycota</taxon>
        <taxon>Glomeromycotina</taxon>
        <taxon>Glomeromycetes</taxon>
        <taxon>Diversisporales</taxon>
        <taxon>Gigasporaceae</taxon>
        <taxon>Gigaspora</taxon>
    </lineage>
</organism>
<keyword evidence="1" id="KW-0175">Coiled coil</keyword>
<feature type="compositionally biased region" description="Polar residues" evidence="2">
    <location>
        <begin position="1052"/>
        <end position="1070"/>
    </location>
</feature>
<keyword evidence="3" id="KW-1133">Transmembrane helix</keyword>
<dbReference type="EMBL" id="WTPW01000438">
    <property type="protein sequence ID" value="KAF0511346.1"/>
    <property type="molecule type" value="Genomic_DNA"/>
</dbReference>
<feature type="coiled-coil region" evidence="1">
    <location>
        <begin position="614"/>
        <end position="641"/>
    </location>
</feature>
<feature type="region of interest" description="Disordered" evidence="2">
    <location>
        <begin position="675"/>
        <end position="702"/>
    </location>
</feature>
<feature type="transmembrane region" description="Helical" evidence="3">
    <location>
        <begin position="545"/>
        <end position="565"/>
    </location>
</feature>
<name>A0A8H4ELF6_GIGMA</name>
<feature type="region of interest" description="Disordered" evidence="2">
    <location>
        <begin position="1029"/>
        <end position="1070"/>
    </location>
</feature>
<dbReference type="OrthoDB" id="2483207at2759"/>
<feature type="transmembrane region" description="Helical" evidence="3">
    <location>
        <begin position="577"/>
        <end position="599"/>
    </location>
</feature>
<keyword evidence="3" id="KW-0812">Transmembrane</keyword>